<dbReference type="GO" id="GO:0016491">
    <property type="term" value="F:oxidoreductase activity"/>
    <property type="evidence" value="ECO:0007669"/>
    <property type="project" value="UniProtKB-KW"/>
</dbReference>
<accession>A0A937FI67</accession>
<dbReference type="InterPro" id="IPR029479">
    <property type="entry name" value="Nitroreductase"/>
</dbReference>
<evidence type="ECO:0000256" key="6">
    <source>
        <dbReference type="SAM" id="MobiDB-lite"/>
    </source>
</evidence>
<evidence type="ECO:0000313" key="9">
    <source>
        <dbReference type="Proteomes" id="UP000623681"/>
    </source>
</evidence>
<feature type="compositionally biased region" description="Basic and acidic residues" evidence="6">
    <location>
        <begin position="158"/>
        <end position="168"/>
    </location>
</feature>
<feature type="region of interest" description="Disordered" evidence="6">
    <location>
        <begin position="149"/>
        <end position="170"/>
    </location>
</feature>
<feature type="domain" description="Nitroreductase" evidence="7">
    <location>
        <begin position="8"/>
        <end position="62"/>
    </location>
</feature>
<organism evidence="8 9">
    <name type="scientific">Clostridium paridis</name>
    <dbReference type="NCBI Taxonomy" id="2803863"/>
    <lineage>
        <taxon>Bacteria</taxon>
        <taxon>Bacillati</taxon>
        <taxon>Bacillota</taxon>
        <taxon>Clostridia</taxon>
        <taxon>Eubacteriales</taxon>
        <taxon>Clostridiaceae</taxon>
        <taxon>Clostridium</taxon>
    </lineage>
</organism>
<dbReference type="Proteomes" id="UP000623681">
    <property type="component" value="Unassembled WGS sequence"/>
</dbReference>
<keyword evidence="9" id="KW-1185">Reference proteome</keyword>
<keyword evidence="5" id="KW-0560">Oxidoreductase</keyword>
<evidence type="ECO:0000256" key="2">
    <source>
        <dbReference type="ARBA" id="ARBA00007118"/>
    </source>
</evidence>
<proteinExistence type="inferred from homology"/>
<evidence type="ECO:0000256" key="1">
    <source>
        <dbReference type="ARBA" id="ARBA00001917"/>
    </source>
</evidence>
<dbReference type="PANTHER" id="PTHR43673">
    <property type="entry name" value="NAD(P)H NITROREDUCTASE YDGI-RELATED"/>
    <property type="match status" value="1"/>
</dbReference>
<dbReference type="SUPFAM" id="SSF55469">
    <property type="entry name" value="FMN-dependent nitroreductase-like"/>
    <property type="match status" value="1"/>
</dbReference>
<gene>
    <name evidence="8" type="ORF">JK634_12015</name>
</gene>
<dbReference type="PANTHER" id="PTHR43673:SF2">
    <property type="entry name" value="NITROREDUCTASE"/>
    <property type="match status" value="1"/>
</dbReference>
<evidence type="ECO:0000256" key="3">
    <source>
        <dbReference type="ARBA" id="ARBA00022630"/>
    </source>
</evidence>
<dbReference type="Pfam" id="PF00881">
    <property type="entry name" value="Nitroreductase"/>
    <property type="match status" value="1"/>
</dbReference>
<dbReference type="CDD" id="cd20609">
    <property type="entry name" value="nitroreductase"/>
    <property type="match status" value="1"/>
</dbReference>
<evidence type="ECO:0000259" key="7">
    <source>
        <dbReference type="Pfam" id="PF00881"/>
    </source>
</evidence>
<comment type="similarity">
    <text evidence="2">Belongs to the nitroreductase family.</text>
</comment>
<evidence type="ECO:0000313" key="8">
    <source>
        <dbReference type="EMBL" id="MBL4932538.1"/>
    </source>
</evidence>
<dbReference type="RefSeq" id="WP_202767887.1">
    <property type="nucleotide sequence ID" value="NZ_JAESWA010000022.1"/>
</dbReference>
<reference evidence="8" key="1">
    <citation type="submission" date="2021-01" db="EMBL/GenBank/DDBJ databases">
        <title>Genome public.</title>
        <authorList>
            <person name="Liu C."/>
            <person name="Sun Q."/>
        </authorList>
    </citation>
    <scope>NUCLEOTIDE SEQUENCE</scope>
    <source>
        <strain evidence="8">YIM B02565</strain>
    </source>
</reference>
<evidence type="ECO:0000256" key="5">
    <source>
        <dbReference type="ARBA" id="ARBA00023002"/>
    </source>
</evidence>
<dbReference type="EMBL" id="JAESWA010000022">
    <property type="protein sequence ID" value="MBL4932538.1"/>
    <property type="molecule type" value="Genomic_DNA"/>
</dbReference>
<dbReference type="AlphaFoldDB" id="A0A937FI67"/>
<dbReference type="InterPro" id="IPR000415">
    <property type="entry name" value="Nitroreductase-like"/>
</dbReference>
<sequence length="177" mass="20098">MSFFELAKKRYSVRKYVSKSVEEEKLTKILEAGRIAPTAANFQPQRLIVVQKEEGLTKLKKSADIKGAPLAIIICSDHNTSWKRRYDNKDTADIDASIVTTHMMLQATELGLGSVWICHFEPDILREEFKLPDNFEPINILAIGYASPEEDASQNASPDRHDSRRKPLSETVFFETL</sequence>
<comment type="caution">
    <text evidence="8">The sequence shown here is derived from an EMBL/GenBank/DDBJ whole genome shotgun (WGS) entry which is preliminary data.</text>
</comment>
<comment type="cofactor">
    <cofactor evidence="1">
        <name>FMN</name>
        <dbReference type="ChEBI" id="CHEBI:58210"/>
    </cofactor>
</comment>
<keyword evidence="4" id="KW-0288">FMN</keyword>
<name>A0A937FI67_9CLOT</name>
<dbReference type="Gene3D" id="3.40.109.10">
    <property type="entry name" value="NADH Oxidase"/>
    <property type="match status" value="1"/>
</dbReference>
<evidence type="ECO:0000256" key="4">
    <source>
        <dbReference type="ARBA" id="ARBA00022643"/>
    </source>
</evidence>
<protein>
    <submittedName>
        <fullName evidence="8">Nitroreductase family protein</fullName>
    </submittedName>
</protein>
<keyword evidence="3" id="KW-0285">Flavoprotein</keyword>